<feature type="non-terminal residue" evidence="2">
    <location>
        <position position="1"/>
    </location>
</feature>
<dbReference type="AlphaFoldDB" id="A0A9E1GLR7"/>
<keyword evidence="1" id="KW-0812">Transmembrane</keyword>
<organism evidence="2 3">
    <name type="scientific">Faecalibacterium prausnitzii</name>
    <dbReference type="NCBI Taxonomy" id="853"/>
    <lineage>
        <taxon>Bacteria</taxon>
        <taxon>Bacillati</taxon>
        <taxon>Bacillota</taxon>
        <taxon>Clostridia</taxon>
        <taxon>Eubacteriales</taxon>
        <taxon>Oscillospiraceae</taxon>
        <taxon>Faecalibacterium</taxon>
    </lineage>
</organism>
<evidence type="ECO:0000256" key="1">
    <source>
        <dbReference type="SAM" id="Phobius"/>
    </source>
</evidence>
<sequence length="71" mass="7855">LGIIVSGAADPEPLFCIGTPIGLLLCFVGAILMIITYTCEIFRGIREKLFLWVTVLLILGGILLIRTLYRF</sequence>
<reference evidence="2" key="1">
    <citation type="submission" date="2021-02" db="EMBL/GenBank/DDBJ databases">
        <title>Infant gut strain persistence is associated with maternal origin, phylogeny, and functional potential including surface adhesion and iron acquisition.</title>
        <authorList>
            <person name="Lou Y.C."/>
        </authorList>
    </citation>
    <scope>NUCLEOTIDE SEQUENCE</scope>
    <source>
        <strain evidence="2">L2_039_000G1_dasL2_039_000G1_maxbin2.maxbin.077</strain>
    </source>
</reference>
<keyword evidence="1" id="KW-1133">Transmembrane helix</keyword>
<dbReference type="EMBL" id="JAGZYH010000046">
    <property type="protein sequence ID" value="MBS6622716.1"/>
    <property type="molecule type" value="Genomic_DNA"/>
</dbReference>
<feature type="transmembrane region" description="Helical" evidence="1">
    <location>
        <begin position="17"/>
        <end position="37"/>
    </location>
</feature>
<protein>
    <submittedName>
        <fullName evidence="2">Uncharacterized protein</fullName>
    </submittedName>
</protein>
<accession>A0A9E1GLR7</accession>
<comment type="caution">
    <text evidence="2">The sequence shown here is derived from an EMBL/GenBank/DDBJ whole genome shotgun (WGS) entry which is preliminary data.</text>
</comment>
<proteinExistence type="predicted"/>
<evidence type="ECO:0000313" key="2">
    <source>
        <dbReference type="EMBL" id="MBS6622716.1"/>
    </source>
</evidence>
<dbReference type="Proteomes" id="UP000811365">
    <property type="component" value="Unassembled WGS sequence"/>
</dbReference>
<gene>
    <name evidence="2" type="ORF">KH315_11235</name>
</gene>
<evidence type="ECO:0000313" key="3">
    <source>
        <dbReference type="Proteomes" id="UP000811365"/>
    </source>
</evidence>
<name>A0A9E1GLR7_9FIRM</name>
<feature type="transmembrane region" description="Helical" evidence="1">
    <location>
        <begin position="49"/>
        <end position="69"/>
    </location>
</feature>
<keyword evidence="1" id="KW-0472">Membrane</keyword>